<dbReference type="GO" id="GO:0004150">
    <property type="term" value="F:dihydroneopterin aldolase activity"/>
    <property type="evidence" value="ECO:0007669"/>
    <property type="project" value="UniProtKB-UniRule"/>
</dbReference>
<dbReference type="SMART" id="SM00905">
    <property type="entry name" value="FolB"/>
    <property type="match status" value="1"/>
</dbReference>
<comment type="similarity">
    <text evidence="3 6">Belongs to the DHNA family.</text>
</comment>
<evidence type="ECO:0000256" key="4">
    <source>
        <dbReference type="ARBA" id="ARBA00022909"/>
    </source>
</evidence>
<name>A0A2Z3HTW5_9CAUL</name>
<dbReference type="Gene3D" id="3.30.1130.10">
    <property type="match status" value="1"/>
</dbReference>
<protein>
    <recommendedName>
        <fullName evidence="6">7,8-dihydroneopterin aldolase</fullName>
        <ecNumber evidence="6">4.1.2.25</ecNumber>
    </recommendedName>
</protein>
<dbReference type="NCBIfam" id="TIGR00526">
    <property type="entry name" value="folB_dom"/>
    <property type="match status" value="1"/>
</dbReference>
<gene>
    <name evidence="8" type="primary">folB</name>
    <name evidence="8" type="ORF">HYN04_02730</name>
</gene>
<evidence type="ECO:0000256" key="1">
    <source>
        <dbReference type="ARBA" id="ARBA00001353"/>
    </source>
</evidence>
<comment type="catalytic activity">
    <reaction evidence="1 6">
        <text>7,8-dihydroneopterin = 6-hydroxymethyl-7,8-dihydropterin + glycolaldehyde</text>
        <dbReference type="Rhea" id="RHEA:10540"/>
        <dbReference type="ChEBI" id="CHEBI:17001"/>
        <dbReference type="ChEBI" id="CHEBI:17071"/>
        <dbReference type="ChEBI" id="CHEBI:44841"/>
        <dbReference type="EC" id="4.1.2.25"/>
    </reaction>
</comment>
<dbReference type="PANTHER" id="PTHR42844">
    <property type="entry name" value="DIHYDRONEOPTERIN ALDOLASE 1-RELATED"/>
    <property type="match status" value="1"/>
</dbReference>
<dbReference type="InterPro" id="IPR043133">
    <property type="entry name" value="GTP-CH-I_C/QueF"/>
</dbReference>
<dbReference type="EC" id="4.1.2.25" evidence="6"/>
<dbReference type="SUPFAM" id="SSF55620">
    <property type="entry name" value="Tetrahydrobiopterin biosynthesis enzymes-like"/>
    <property type="match status" value="1"/>
</dbReference>
<dbReference type="KEGG" id="phb:HYN04_02730"/>
<evidence type="ECO:0000256" key="2">
    <source>
        <dbReference type="ARBA" id="ARBA00005013"/>
    </source>
</evidence>
<sequence length="126" mass="13539">MPGPDRLIRSQKVLVRGLKLDAFIGVYDHEKNRAQPLVIDVEVDLAPHRVEGIEGTFNYEAVVAAAQAIVAEGHIDLVETFAERLAGACIGQDAAQRVRVCVLKPMALAPQADAAGVELVLERTAT</sequence>
<evidence type="ECO:0000259" key="7">
    <source>
        <dbReference type="SMART" id="SM00905"/>
    </source>
</evidence>
<dbReference type="InterPro" id="IPR006156">
    <property type="entry name" value="Dihydroneopterin_aldolase"/>
</dbReference>
<keyword evidence="5 6" id="KW-0456">Lyase</keyword>
<evidence type="ECO:0000313" key="9">
    <source>
        <dbReference type="Proteomes" id="UP000247763"/>
    </source>
</evidence>
<comment type="function">
    <text evidence="6">Catalyzes the conversion of 7,8-dihydroneopterin to 6-hydroxymethyl-7,8-dihydropterin.</text>
</comment>
<dbReference type="RefSeq" id="WP_110449339.1">
    <property type="nucleotide sequence ID" value="NZ_CP029479.1"/>
</dbReference>
<dbReference type="Proteomes" id="UP000247763">
    <property type="component" value="Chromosome"/>
</dbReference>
<evidence type="ECO:0000256" key="3">
    <source>
        <dbReference type="ARBA" id="ARBA00005708"/>
    </source>
</evidence>
<evidence type="ECO:0000256" key="5">
    <source>
        <dbReference type="ARBA" id="ARBA00023239"/>
    </source>
</evidence>
<dbReference type="GO" id="GO:0046654">
    <property type="term" value="P:tetrahydrofolate biosynthetic process"/>
    <property type="evidence" value="ECO:0007669"/>
    <property type="project" value="UniProtKB-UniRule"/>
</dbReference>
<dbReference type="OrthoDB" id="7580479at2"/>
<feature type="domain" description="Dihydroneopterin aldolase/epimerase" evidence="7">
    <location>
        <begin position="13"/>
        <end position="121"/>
    </location>
</feature>
<accession>A0A2Z3HTW5</accession>
<evidence type="ECO:0000256" key="6">
    <source>
        <dbReference type="RuleBase" id="RU362079"/>
    </source>
</evidence>
<dbReference type="UniPathway" id="UPA00077">
    <property type="reaction ID" value="UER00154"/>
</dbReference>
<reference evidence="9" key="1">
    <citation type="submission" date="2018-05" db="EMBL/GenBank/DDBJ databases">
        <title>Genome sequencing of Phenylobacterium sp. HYN0004.</title>
        <authorList>
            <person name="Yi H."/>
            <person name="Baek C."/>
        </authorList>
    </citation>
    <scope>NUCLEOTIDE SEQUENCE [LARGE SCALE GENOMIC DNA]</scope>
    <source>
        <strain evidence="9">HYN0004</strain>
    </source>
</reference>
<evidence type="ECO:0000313" key="8">
    <source>
        <dbReference type="EMBL" id="AWM76770.1"/>
    </source>
</evidence>
<dbReference type="EMBL" id="CP029479">
    <property type="protein sequence ID" value="AWM76770.1"/>
    <property type="molecule type" value="Genomic_DNA"/>
</dbReference>
<proteinExistence type="inferred from homology"/>
<dbReference type="NCBIfam" id="TIGR00525">
    <property type="entry name" value="folB"/>
    <property type="match status" value="1"/>
</dbReference>
<dbReference type="Pfam" id="PF02152">
    <property type="entry name" value="FolB"/>
    <property type="match status" value="1"/>
</dbReference>
<organism evidence="8 9">
    <name type="scientific">Phenylobacterium parvum</name>
    <dbReference type="NCBI Taxonomy" id="2201350"/>
    <lineage>
        <taxon>Bacteria</taxon>
        <taxon>Pseudomonadati</taxon>
        <taxon>Pseudomonadota</taxon>
        <taxon>Alphaproteobacteria</taxon>
        <taxon>Caulobacterales</taxon>
        <taxon>Caulobacteraceae</taxon>
        <taxon>Phenylobacterium</taxon>
    </lineage>
</organism>
<keyword evidence="4 6" id="KW-0289">Folate biosynthesis</keyword>
<dbReference type="PANTHER" id="PTHR42844:SF1">
    <property type="entry name" value="DIHYDRONEOPTERIN ALDOLASE 1-RELATED"/>
    <property type="match status" value="1"/>
</dbReference>
<dbReference type="InterPro" id="IPR006157">
    <property type="entry name" value="FolB_dom"/>
</dbReference>
<dbReference type="AlphaFoldDB" id="A0A2Z3HTW5"/>
<comment type="pathway">
    <text evidence="2 6">Cofactor biosynthesis; tetrahydrofolate biosynthesis; 2-amino-4-hydroxy-6-hydroxymethyl-7,8-dihydropteridine diphosphate from 7,8-dihydroneopterin triphosphate: step 3/4.</text>
</comment>
<dbReference type="GO" id="GO:0046656">
    <property type="term" value="P:folic acid biosynthetic process"/>
    <property type="evidence" value="ECO:0007669"/>
    <property type="project" value="UniProtKB-UniRule"/>
</dbReference>
<dbReference type="GO" id="GO:0005737">
    <property type="term" value="C:cytoplasm"/>
    <property type="evidence" value="ECO:0007669"/>
    <property type="project" value="TreeGrafter"/>
</dbReference>
<keyword evidence="9" id="KW-1185">Reference proteome</keyword>